<name>A0A392T313_9FABA</name>
<protein>
    <submittedName>
        <fullName evidence="1">Uncharacterized protein</fullName>
    </submittedName>
</protein>
<accession>A0A392T313</accession>
<dbReference type="AlphaFoldDB" id="A0A392T313"/>
<evidence type="ECO:0000313" key="1">
    <source>
        <dbReference type="EMBL" id="MCI54550.1"/>
    </source>
</evidence>
<feature type="non-terminal residue" evidence="1">
    <location>
        <position position="1"/>
    </location>
</feature>
<dbReference type="Proteomes" id="UP000265520">
    <property type="component" value="Unassembled WGS sequence"/>
</dbReference>
<feature type="non-terminal residue" evidence="1">
    <location>
        <position position="95"/>
    </location>
</feature>
<dbReference type="EMBL" id="LXQA010481154">
    <property type="protein sequence ID" value="MCI54550.1"/>
    <property type="molecule type" value="Genomic_DNA"/>
</dbReference>
<reference evidence="1 2" key="1">
    <citation type="journal article" date="2018" name="Front. Plant Sci.">
        <title>Red Clover (Trifolium pratense) and Zigzag Clover (T. medium) - A Picture of Genomic Similarities and Differences.</title>
        <authorList>
            <person name="Dluhosova J."/>
            <person name="Istvanek J."/>
            <person name="Nedelnik J."/>
            <person name="Repkova J."/>
        </authorList>
    </citation>
    <scope>NUCLEOTIDE SEQUENCE [LARGE SCALE GENOMIC DNA]</scope>
    <source>
        <strain evidence="2">cv. 10/8</strain>
        <tissue evidence="1">Leaf</tissue>
    </source>
</reference>
<proteinExistence type="predicted"/>
<keyword evidence="2" id="KW-1185">Reference proteome</keyword>
<evidence type="ECO:0000313" key="2">
    <source>
        <dbReference type="Proteomes" id="UP000265520"/>
    </source>
</evidence>
<comment type="caution">
    <text evidence="1">The sequence shown here is derived from an EMBL/GenBank/DDBJ whole genome shotgun (WGS) entry which is preliminary data.</text>
</comment>
<sequence>ASYKGKASSNGNSNKSCTFCGKSGHVIDICYRKNGFPPGFKYRDGSTPPKHAMANYIASTSSETKPSEAKSSTHMSFSDAELQALKNLLKNHKLD</sequence>
<organism evidence="1 2">
    <name type="scientific">Trifolium medium</name>
    <dbReference type="NCBI Taxonomy" id="97028"/>
    <lineage>
        <taxon>Eukaryota</taxon>
        <taxon>Viridiplantae</taxon>
        <taxon>Streptophyta</taxon>
        <taxon>Embryophyta</taxon>
        <taxon>Tracheophyta</taxon>
        <taxon>Spermatophyta</taxon>
        <taxon>Magnoliopsida</taxon>
        <taxon>eudicotyledons</taxon>
        <taxon>Gunneridae</taxon>
        <taxon>Pentapetalae</taxon>
        <taxon>rosids</taxon>
        <taxon>fabids</taxon>
        <taxon>Fabales</taxon>
        <taxon>Fabaceae</taxon>
        <taxon>Papilionoideae</taxon>
        <taxon>50 kb inversion clade</taxon>
        <taxon>NPAAA clade</taxon>
        <taxon>Hologalegina</taxon>
        <taxon>IRL clade</taxon>
        <taxon>Trifolieae</taxon>
        <taxon>Trifolium</taxon>
    </lineage>
</organism>